<dbReference type="Gene3D" id="3.40.50.1820">
    <property type="entry name" value="alpha/beta hydrolase"/>
    <property type="match status" value="1"/>
</dbReference>
<comment type="caution">
    <text evidence="4">The sequence shown here is derived from an EMBL/GenBank/DDBJ whole genome shotgun (WGS) entry which is preliminary data.</text>
</comment>
<gene>
    <name evidence="4" type="ORF">CV019_09250</name>
    <name evidence="3" type="ORF">RO950_07480</name>
</gene>
<dbReference type="GO" id="GO:0016787">
    <property type="term" value="F:hydrolase activity"/>
    <property type="evidence" value="ECO:0007669"/>
    <property type="project" value="UniProtKB-KW"/>
</dbReference>
<evidence type="ECO:0000256" key="1">
    <source>
        <dbReference type="ARBA" id="ARBA00022801"/>
    </source>
</evidence>
<reference evidence="4 5" key="1">
    <citation type="submission" date="2017-11" db="EMBL/GenBank/DDBJ databases">
        <authorList>
            <person name="Founou R.C."/>
            <person name="Founou L."/>
            <person name="Allam M."/>
            <person name="Ismail A."/>
            <person name="Essack S.Y."/>
        </authorList>
    </citation>
    <scope>NUCLEOTIDE SEQUENCE [LARGE SCALE GENOMIC DNA]</scope>
    <source>
        <strain evidence="4 5">G811N2B1</strain>
    </source>
</reference>
<dbReference type="Proteomes" id="UP001269271">
    <property type="component" value="Unassembled WGS sequence"/>
</dbReference>
<keyword evidence="1 4" id="KW-0378">Hydrolase</keyword>
<feature type="domain" description="Alpha/beta hydrolase fold-3" evidence="2">
    <location>
        <begin position="78"/>
        <end position="279"/>
    </location>
</feature>
<dbReference type="InterPro" id="IPR050300">
    <property type="entry name" value="GDXG_lipolytic_enzyme"/>
</dbReference>
<dbReference type="InterPro" id="IPR029058">
    <property type="entry name" value="AB_hydrolase_fold"/>
</dbReference>
<dbReference type="AlphaFoldDB" id="A0A2A1KEK4"/>
<accession>A0A2A1KEK4</accession>
<proteinExistence type="predicted"/>
<organism evidence="4 5">
    <name type="scientific">Staphylococcus haemolyticus</name>
    <dbReference type="NCBI Taxonomy" id="1283"/>
    <lineage>
        <taxon>Bacteria</taxon>
        <taxon>Bacillati</taxon>
        <taxon>Bacillota</taxon>
        <taxon>Bacilli</taxon>
        <taxon>Bacillales</taxon>
        <taxon>Staphylococcaceae</taxon>
        <taxon>Staphylococcus</taxon>
    </lineage>
</organism>
<dbReference type="PANTHER" id="PTHR48081:SF8">
    <property type="entry name" value="ALPHA_BETA HYDROLASE FOLD-3 DOMAIN-CONTAINING PROTEIN-RELATED"/>
    <property type="match status" value="1"/>
</dbReference>
<dbReference type="InterPro" id="IPR013094">
    <property type="entry name" value="AB_hydrolase_3"/>
</dbReference>
<evidence type="ECO:0000259" key="2">
    <source>
        <dbReference type="Pfam" id="PF07859"/>
    </source>
</evidence>
<dbReference type="RefSeq" id="WP_011275033.1">
    <property type="nucleotide sequence ID" value="NZ_BKAY01000009.1"/>
</dbReference>
<dbReference type="EMBL" id="JAVSOO010000017">
    <property type="protein sequence ID" value="MDT4286861.1"/>
    <property type="molecule type" value="Genomic_DNA"/>
</dbReference>
<sequence length="299" mass="34761">MRSHMVNRIINRYLLHNRSIMFDNDSDFDKFMDKRKDINQAKHKQPSSLNVKSNLDKLSHDDMQVFRFNFRHETKKKILYIHGGYNTLQPSPFHWRFMDKLALSTLYEVVLPIYPKAPEHHIQDTFKAIDGIYQSLLEEVDAKHIVIMGDGTGGALALSYVQQLVANNQPLPNKVYLLSPMLDATLTNPEITEDLSNKDRFVNKDGLQRIFNVWTQGEALANPLISPIYGQIHDLPPIVIFGGGREIYHPDMKRFVYNLEEKGQPVQFFEYPKMFHDFPLFPIHESHKVIKQITKTIDA</sequence>
<dbReference type="PANTHER" id="PTHR48081">
    <property type="entry name" value="AB HYDROLASE SUPERFAMILY PROTEIN C4A8.06C"/>
    <property type="match status" value="1"/>
</dbReference>
<dbReference type="EMBL" id="PGWX01000346">
    <property type="protein sequence ID" value="PPJ73580.1"/>
    <property type="molecule type" value="Genomic_DNA"/>
</dbReference>
<evidence type="ECO:0000313" key="3">
    <source>
        <dbReference type="EMBL" id="MDT4286861.1"/>
    </source>
</evidence>
<dbReference type="Pfam" id="PF07859">
    <property type="entry name" value="Abhydrolase_3"/>
    <property type="match status" value="1"/>
</dbReference>
<reference evidence="3 6" key="2">
    <citation type="submission" date="2023-08" db="EMBL/GenBank/DDBJ databases">
        <title>Genomic surveillance of Staphylococcus haemolyticus neonatal outbreak in southern France.</title>
        <authorList>
            <person name="Magnan C."/>
            <person name="Morsli M."/>
            <person name="Thiery B."/>
            <person name="Salipante F."/>
            <person name="Attar J."/>
            <person name="Massimo D.M."/>
            <person name="Ory J."/>
            <person name="Pantel A."/>
            <person name="Lavigne J.-P."/>
        </authorList>
    </citation>
    <scope>NUCLEOTIDE SEQUENCE [LARGE SCALE GENOMIC DNA]</scope>
    <source>
        <strain evidence="3 6">NSH026</strain>
    </source>
</reference>
<name>A0A2A1KEK4_STAHA</name>
<dbReference type="GeneID" id="93780102"/>
<dbReference type="OMA" id="WRFMDKL"/>
<dbReference type="SUPFAM" id="SSF53474">
    <property type="entry name" value="alpha/beta-Hydrolases"/>
    <property type="match status" value="1"/>
</dbReference>
<keyword evidence="6" id="KW-1185">Reference proteome</keyword>
<dbReference type="KEGG" id="shh:ShL2_00608"/>
<dbReference type="STRING" id="1283.ShL2_00608"/>
<dbReference type="Proteomes" id="UP000238153">
    <property type="component" value="Unassembled WGS sequence"/>
</dbReference>
<evidence type="ECO:0000313" key="5">
    <source>
        <dbReference type="Proteomes" id="UP000238153"/>
    </source>
</evidence>
<evidence type="ECO:0000313" key="4">
    <source>
        <dbReference type="EMBL" id="PPJ73580.1"/>
    </source>
</evidence>
<evidence type="ECO:0000313" key="6">
    <source>
        <dbReference type="Proteomes" id="UP001269271"/>
    </source>
</evidence>
<protein>
    <submittedName>
        <fullName evidence="4">Alpha/beta hydrolase</fullName>
    </submittedName>
</protein>